<gene>
    <name evidence="2" type="ORF">BBRV_LOCUS7466</name>
</gene>
<name>A0A6V7HUJ7_9HYME</name>
<dbReference type="AlphaFoldDB" id="A0A6V7HUJ7"/>
<evidence type="ECO:0000313" key="2">
    <source>
        <dbReference type="EMBL" id="CAD1530968.1"/>
    </source>
</evidence>
<feature type="region of interest" description="Disordered" evidence="1">
    <location>
        <begin position="52"/>
        <end position="71"/>
    </location>
</feature>
<proteinExistence type="predicted"/>
<sequence>MLIYPPEDKVGSPVSVYKTESFVNFCLEEIDDFGFQYDVTYVQKYRSSPWQPEEINESEVNTECFSSDDYG</sequence>
<dbReference type="EMBL" id="CADCXW020000001">
    <property type="protein sequence ID" value="CAD1530968.1"/>
    <property type="molecule type" value="Genomic_DNA"/>
</dbReference>
<accession>A0A6V7HUJ7</accession>
<protein>
    <submittedName>
        <fullName evidence="2">Uncharacterized protein</fullName>
    </submittedName>
</protein>
<organism evidence="2">
    <name type="scientific">Bracon brevicornis</name>
    <dbReference type="NCBI Taxonomy" id="1563983"/>
    <lineage>
        <taxon>Eukaryota</taxon>
        <taxon>Metazoa</taxon>
        <taxon>Ecdysozoa</taxon>
        <taxon>Arthropoda</taxon>
        <taxon>Hexapoda</taxon>
        <taxon>Insecta</taxon>
        <taxon>Pterygota</taxon>
        <taxon>Neoptera</taxon>
        <taxon>Endopterygota</taxon>
        <taxon>Hymenoptera</taxon>
        <taxon>Apocrita</taxon>
        <taxon>Ichneumonoidea</taxon>
        <taxon>Braconidae</taxon>
        <taxon>Braconinae</taxon>
        <taxon>Bracon</taxon>
    </lineage>
</organism>
<evidence type="ECO:0000256" key="1">
    <source>
        <dbReference type="SAM" id="MobiDB-lite"/>
    </source>
</evidence>
<reference evidence="2" key="1">
    <citation type="submission" date="2020-07" db="EMBL/GenBank/DDBJ databases">
        <authorList>
            <person name="Ferguson B K."/>
        </authorList>
    </citation>
    <scope>NUCLEOTIDE SEQUENCE</scope>
    <source>
        <strain evidence="2">L06</strain>
    </source>
</reference>